<proteinExistence type="predicted"/>
<keyword evidence="3" id="KW-1185">Reference proteome</keyword>
<organism evidence="2 3">
    <name type="scientific">Aliterella atlantica CENA595</name>
    <dbReference type="NCBI Taxonomy" id="1618023"/>
    <lineage>
        <taxon>Bacteria</taxon>
        <taxon>Bacillati</taxon>
        <taxon>Cyanobacteriota</taxon>
        <taxon>Cyanophyceae</taxon>
        <taxon>Chroococcidiopsidales</taxon>
        <taxon>Aliterellaceae</taxon>
        <taxon>Aliterella</taxon>
    </lineage>
</organism>
<evidence type="ECO:0000259" key="1">
    <source>
        <dbReference type="Pfam" id="PF07589"/>
    </source>
</evidence>
<dbReference type="SUPFAM" id="SSF63829">
    <property type="entry name" value="Calcium-dependent phosphotriesterase"/>
    <property type="match status" value="1"/>
</dbReference>
<dbReference type="STRING" id="1618023.UH38_16830"/>
<sequence length="358" mass="36043">MKSNLGKSAYTSGVGGAIALCVSTVVGLTTLPAQSALLVSSSGDNSIKQYDETTGAYIRDFVTSGSGGLFNPQGLTLGPNGNLFVASGDSVKEYSGTTGEYIKDFAGSGLSDAKGLSFAPDGSLFVVSDFIPGTEQEVAGPNVVSWSSGLLQYDGTTGELIGNIPTGGSGRGLIATGPQPVDVVIGGPDNNLFISSGSARFNSGGIGVYDSTTRAPVGGLPNQVSFLDPGGLAVDDSDIFYTNFSTSVGRADLATGIGDSSFIGSGELNGAEDVTIGSNGNLFVSDFGSDSIKQYDRQTGDFLGDFVASGSGGLSAPTYVTTANVPVPEPSSVLGVLAFGGLFAGGALRRKRGVKLPK</sequence>
<comment type="caution">
    <text evidence="2">The sequence shown here is derived from an EMBL/GenBank/DDBJ whole genome shotgun (WGS) entry which is preliminary data.</text>
</comment>
<dbReference type="NCBIfam" id="TIGR02595">
    <property type="entry name" value="PEP_CTERM"/>
    <property type="match status" value="1"/>
</dbReference>
<dbReference type="Gene3D" id="2.120.10.30">
    <property type="entry name" value="TolB, C-terminal domain"/>
    <property type="match status" value="2"/>
</dbReference>
<dbReference type="InterPro" id="IPR013424">
    <property type="entry name" value="Ice-binding_C"/>
</dbReference>
<name>A0A0D8ZTZ9_9CYAN</name>
<dbReference type="AlphaFoldDB" id="A0A0D8ZTZ9"/>
<gene>
    <name evidence="2" type="ORF">UH38_16830</name>
</gene>
<dbReference type="Pfam" id="PF07589">
    <property type="entry name" value="PEP-CTERM"/>
    <property type="match status" value="1"/>
</dbReference>
<protein>
    <recommendedName>
        <fullName evidence="1">Ice-binding protein C-terminal domain-containing protein</fullName>
    </recommendedName>
</protein>
<dbReference type="EMBL" id="JYON01000019">
    <property type="protein sequence ID" value="KJH70711.1"/>
    <property type="molecule type" value="Genomic_DNA"/>
</dbReference>
<reference evidence="2 3" key="1">
    <citation type="submission" date="2015-02" db="EMBL/GenBank/DDBJ databases">
        <title>Draft genome of a novel marine cyanobacterium (Chroococcales) isolated from South Atlantic Ocean.</title>
        <authorList>
            <person name="Rigonato J."/>
            <person name="Alvarenga D.O."/>
            <person name="Branco L.H."/>
            <person name="Varani A.M."/>
            <person name="Brandini F.P."/>
            <person name="Fiore M.F."/>
        </authorList>
    </citation>
    <scope>NUCLEOTIDE SEQUENCE [LARGE SCALE GENOMIC DNA]</scope>
    <source>
        <strain evidence="2 3">CENA595</strain>
    </source>
</reference>
<dbReference type="OrthoDB" id="476591at2"/>
<dbReference type="RefSeq" id="WP_045055835.1">
    <property type="nucleotide sequence ID" value="NZ_CAWMDP010000006.1"/>
</dbReference>
<dbReference type="Proteomes" id="UP000032452">
    <property type="component" value="Unassembled WGS sequence"/>
</dbReference>
<dbReference type="InterPro" id="IPR011042">
    <property type="entry name" value="6-blade_b-propeller_TolB-like"/>
</dbReference>
<evidence type="ECO:0000313" key="3">
    <source>
        <dbReference type="Proteomes" id="UP000032452"/>
    </source>
</evidence>
<accession>A0A0D8ZTZ9</accession>
<feature type="domain" description="Ice-binding protein C-terminal" evidence="1">
    <location>
        <begin position="326"/>
        <end position="351"/>
    </location>
</feature>
<evidence type="ECO:0000313" key="2">
    <source>
        <dbReference type="EMBL" id="KJH70711.1"/>
    </source>
</evidence>
<dbReference type="PATRIC" id="fig|1618023.3.peg.421"/>